<evidence type="ECO:0008006" key="4">
    <source>
        <dbReference type="Google" id="ProtNLM"/>
    </source>
</evidence>
<feature type="repeat" description="TPR" evidence="1">
    <location>
        <begin position="212"/>
        <end position="245"/>
    </location>
</feature>
<evidence type="ECO:0000256" key="1">
    <source>
        <dbReference type="PROSITE-ProRule" id="PRU00339"/>
    </source>
</evidence>
<dbReference type="Gene3D" id="1.25.40.10">
    <property type="entry name" value="Tetratricopeptide repeat domain"/>
    <property type="match status" value="1"/>
</dbReference>
<dbReference type="InterPro" id="IPR011990">
    <property type="entry name" value="TPR-like_helical_dom_sf"/>
</dbReference>
<keyword evidence="1" id="KW-0802">TPR repeat</keyword>
<reference evidence="2 3" key="1">
    <citation type="submission" date="2021-08" db="EMBL/GenBank/DDBJ databases">
        <title>Shewanella putrefaciens YZ-J, complete genome.</title>
        <authorList>
            <person name="Yi Z."/>
        </authorList>
    </citation>
    <scope>NUCLEOTIDE SEQUENCE [LARGE SCALE GENOMIC DNA]</scope>
    <source>
        <strain evidence="2 3">YZ-J</strain>
    </source>
</reference>
<dbReference type="RefSeq" id="WP_128090260.1">
    <property type="nucleotide sequence ID" value="NZ_CP028435.1"/>
</dbReference>
<name>A0ABX8X994_SHEPU</name>
<dbReference type="Proteomes" id="UP000827084">
    <property type="component" value="Chromosome"/>
</dbReference>
<dbReference type="SUPFAM" id="SSF48452">
    <property type="entry name" value="TPR-like"/>
    <property type="match status" value="1"/>
</dbReference>
<dbReference type="InterPro" id="IPR019734">
    <property type="entry name" value="TPR_rpt"/>
</dbReference>
<dbReference type="PROSITE" id="PS51257">
    <property type="entry name" value="PROKAR_LIPOPROTEIN"/>
    <property type="match status" value="1"/>
</dbReference>
<dbReference type="EMBL" id="CP080635">
    <property type="protein sequence ID" value="QYX72042.1"/>
    <property type="molecule type" value="Genomic_DNA"/>
</dbReference>
<dbReference type="GeneID" id="67444595"/>
<sequence>MKPTFSTSFIKPVITSIFAISFALGVSGCAYNSIFINYPSQIAPIKQELNSATPMADINKLASNIQGNDGLLYAQEAGRVAQVAGDFANSKKYYQQAISAYTAFDDKAKISASDLGATASSLVLNDNAIPYRGPGYERIMLHQYQALNYLFSGDFQGALVEVRRSNELQGSEQERYEKSQKSVQAMANGTVDAEVNRLGQAAGTVTSSFLNAYSYYTTGVLHEVLGEPNDAFIDYRKAAQITPDNTYLQQDLVRLAKQLGMPQYDEFKRRWGEATLPKPNEGQVILMVERGFAPEKQALTVPFTIHGNWQTVSLATYGPNNTFVPETQIQGLGTVLKTEPIANIDALAITALKEDLPATLVRQVARVYAKSEMAYQIEKSGRPGNNAADIGSIAMQIFNVVTEQADRRSWLTLPKQAQIGRRYLNAGEYTLQLDKAPPAKIDIAAGKTTLVWAIDTGNYTRIYSIII</sequence>
<evidence type="ECO:0000313" key="3">
    <source>
        <dbReference type="Proteomes" id="UP000827084"/>
    </source>
</evidence>
<keyword evidence="3" id="KW-1185">Reference proteome</keyword>
<proteinExistence type="predicted"/>
<protein>
    <recommendedName>
        <fullName evidence="4">Tetratricopeptide TPR_2 repeat protein</fullName>
    </recommendedName>
</protein>
<evidence type="ECO:0000313" key="2">
    <source>
        <dbReference type="EMBL" id="QYX72042.1"/>
    </source>
</evidence>
<organism evidence="2 3">
    <name type="scientific">Shewanella putrefaciens</name>
    <name type="common">Pseudomonas putrefaciens</name>
    <dbReference type="NCBI Taxonomy" id="24"/>
    <lineage>
        <taxon>Bacteria</taxon>
        <taxon>Pseudomonadati</taxon>
        <taxon>Pseudomonadota</taxon>
        <taxon>Gammaproteobacteria</taxon>
        <taxon>Alteromonadales</taxon>
        <taxon>Shewanellaceae</taxon>
        <taxon>Shewanella</taxon>
    </lineage>
</organism>
<accession>A0ABX8X994</accession>
<gene>
    <name evidence="2" type="ORF">K3G22_15000</name>
</gene>
<dbReference type="PROSITE" id="PS50005">
    <property type="entry name" value="TPR"/>
    <property type="match status" value="1"/>
</dbReference>